<dbReference type="Proteomes" id="UP001156601">
    <property type="component" value="Unassembled WGS sequence"/>
</dbReference>
<reference evidence="1" key="2">
    <citation type="submission" date="2023-01" db="EMBL/GenBank/DDBJ databases">
        <title>Draft genome sequence of Agaribacter marinus strain NBRC 110023.</title>
        <authorList>
            <person name="Sun Q."/>
            <person name="Mori K."/>
        </authorList>
    </citation>
    <scope>NUCLEOTIDE SEQUENCE</scope>
    <source>
        <strain evidence="1">NBRC 110023</strain>
    </source>
</reference>
<dbReference type="AlphaFoldDB" id="A0AA37WKI4"/>
<gene>
    <name evidence="1" type="ORF">GCM10007852_25370</name>
</gene>
<protein>
    <submittedName>
        <fullName evidence="1">Uncharacterized protein</fullName>
    </submittedName>
</protein>
<dbReference type="EMBL" id="BSOT01000006">
    <property type="protein sequence ID" value="GLR71629.1"/>
    <property type="molecule type" value="Genomic_DNA"/>
</dbReference>
<evidence type="ECO:0000313" key="1">
    <source>
        <dbReference type="EMBL" id="GLR71629.1"/>
    </source>
</evidence>
<sequence>MSRIEYIHTVRFDGFIQKVGWYIGPKWIGKWDLHSTRLREMTRCLESDYNV</sequence>
<comment type="caution">
    <text evidence="1">The sequence shown here is derived from an EMBL/GenBank/DDBJ whole genome shotgun (WGS) entry which is preliminary data.</text>
</comment>
<evidence type="ECO:0000313" key="2">
    <source>
        <dbReference type="Proteomes" id="UP001156601"/>
    </source>
</evidence>
<name>A0AA37WKI4_9ALTE</name>
<organism evidence="1 2">
    <name type="scientific">Agaribacter marinus</name>
    <dbReference type="NCBI Taxonomy" id="1431249"/>
    <lineage>
        <taxon>Bacteria</taxon>
        <taxon>Pseudomonadati</taxon>
        <taxon>Pseudomonadota</taxon>
        <taxon>Gammaproteobacteria</taxon>
        <taxon>Alteromonadales</taxon>
        <taxon>Alteromonadaceae</taxon>
        <taxon>Agaribacter</taxon>
    </lineage>
</organism>
<proteinExistence type="predicted"/>
<reference evidence="1" key="1">
    <citation type="journal article" date="2014" name="Int. J. Syst. Evol. Microbiol.">
        <title>Complete genome sequence of Corynebacterium casei LMG S-19264T (=DSM 44701T), isolated from a smear-ripened cheese.</title>
        <authorList>
            <consortium name="US DOE Joint Genome Institute (JGI-PGF)"/>
            <person name="Walter F."/>
            <person name="Albersmeier A."/>
            <person name="Kalinowski J."/>
            <person name="Ruckert C."/>
        </authorList>
    </citation>
    <scope>NUCLEOTIDE SEQUENCE</scope>
    <source>
        <strain evidence="1">NBRC 110023</strain>
    </source>
</reference>
<keyword evidence="2" id="KW-1185">Reference proteome</keyword>
<accession>A0AA37WKI4</accession>